<accession>A0A501WKJ6</accession>
<evidence type="ECO:0000256" key="3">
    <source>
        <dbReference type="ARBA" id="ARBA00012438"/>
    </source>
</evidence>
<keyword evidence="14" id="KW-1185">Reference proteome</keyword>
<dbReference type="GO" id="GO:0005886">
    <property type="term" value="C:plasma membrane"/>
    <property type="evidence" value="ECO:0007669"/>
    <property type="project" value="TreeGrafter"/>
</dbReference>
<protein>
    <recommendedName>
        <fullName evidence="3">histidine kinase</fullName>
        <ecNumber evidence="3">2.7.13.3</ecNumber>
    </recommendedName>
</protein>
<evidence type="ECO:0000256" key="7">
    <source>
        <dbReference type="ARBA" id="ARBA00022777"/>
    </source>
</evidence>
<evidence type="ECO:0000256" key="6">
    <source>
        <dbReference type="ARBA" id="ARBA00022692"/>
    </source>
</evidence>
<dbReference type="InterPro" id="IPR036890">
    <property type="entry name" value="HATPase_C_sf"/>
</dbReference>
<organism evidence="13 14">
    <name type="scientific">Amaricoccus solimangrovi</name>
    <dbReference type="NCBI Taxonomy" id="2589815"/>
    <lineage>
        <taxon>Bacteria</taxon>
        <taxon>Pseudomonadati</taxon>
        <taxon>Pseudomonadota</taxon>
        <taxon>Alphaproteobacteria</taxon>
        <taxon>Rhodobacterales</taxon>
        <taxon>Paracoccaceae</taxon>
        <taxon>Amaricoccus</taxon>
    </lineage>
</organism>
<dbReference type="PANTHER" id="PTHR45436">
    <property type="entry name" value="SENSOR HISTIDINE KINASE YKOH"/>
    <property type="match status" value="1"/>
</dbReference>
<dbReference type="OrthoDB" id="9804645at2"/>
<evidence type="ECO:0000256" key="10">
    <source>
        <dbReference type="SAM" id="MobiDB-lite"/>
    </source>
</evidence>
<dbReference type="InterPro" id="IPR005467">
    <property type="entry name" value="His_kinase_dom"/>
</dbReference>
<name>A0A501WKJ6_9RHOB</name>
<evidence type="ECO:0000256" key="2">
    <source>
        <dbReference type="ARBA" id="ARBA00004370"/>
    </source>
</evidence>
<dbReference type="Pfam" id="PF02518">
    <property type="entry name" value="HATPase_c"/>
    <property type="match status" value="1"/>
</dbReference>
<dbReference type="SUPFAM" id="SSF55874">
    <property type="entry name" value="ATPase domain of HSP90 chaperone/DNA topoisomerase II/histidine kinase"/>
    <property type="match status" value="1"/>
</dbReference>
<dbReference type="PROSITE" id="PS50109">
    <property type="entry name" value="HIS_KIN"/>
    <property type="match status" value="1"/>
</dbReference>
<dbReference type="GO" id="GO:0004673">
    <property type="term" value="F:protein histidine kinase activity"/>
    <property type="evidence" value="ECO:0007669"/>
    <property type="project" value="UniProtKB-EC"/>
</dbReference>
<feature type="region of interest" description="Disordered" evidence="10">
    <location>
        <begin position="85"/>
        <end position="122"/>
    </location>
</feature>
<evidence type="ECO:0000256" key="9">
    <source>
        <dbReference type="ARBA" id="ARBA00023136"/>
    </source>
</evidence>
<reference evidence="13 14" key="1">
    <citation type="submission" date="2019-06" db="EMBL/GenBank/DDBJ databases">
        <title>A novel bacterium of genus Amaricoccus, isolated from marine sediment.</title>
        <authorList>
            <person name="Huang H."/>
            <person name="Mo K."/>
            <person name="Hu Y."/>
        </authorList>
    </citation>
    <scope>NUCLEOTIDE SEQUENCE [LARGE SCALE GENOMIC DNA]</scope>
    <source>
        <strain evidence="13 14">HB172011</strain>
    </source>
</reference>
<comment type="catalytic activity">
    <reaction evidence="1">
        <text>ATP + protein L-histidine = ADP + protein N-phospho-L-histidine.</text>
        <dbReference type="EC" id="2.7.13.3"/>
    </reaction>
</comment>
<dbReference type="Proteomes" id="UP000319255">
    <property type="component" value="Unassembled WGS sequence"/>
</dbReference>
<dbReference type="RefSeq" id="WP_140455801.1">
    <property type="nucleotide sequence ID" value="NZ_VFRP01000028.1"/>
</dbReference>
<feature type="domain" description="Histidine kinase" evidence="12">
    <location>
        <begin position="248"/>
        <end position="449"/>
    </location>
</feature>
<evidence type="ECO:0000256" key="4">
    <source>
        <dbReference type="ARBA" id="ARBA00022553"/>
    </source>
</evidence>
<evidence type="ECO:0000313" key="14">
    <source>
        <dbReference type="Proteomes" id="UP000319255"/>
    </source>
</evidence>
<proteinExistence type="predicted"/>
<evidence type="ECO:0000256" key="1">
    <source>
        <dbReference type="ARBA" id="ARBA00000085"/>
    </source>
</evidence>
<dbReference type="InterPro" id="IPR050428">
    <property type="entry name" value="TCS_sensor_his_kinase"/>
</dbReference>
<dbReference type="EC" id="2.7.13.3" evidence="3"/>
<keyword evidence="8 11" id="KW-1133">Transmembrane helix</keyword>
<keyword evidence="9 11" id="KW-0472">Membrane</keyword>
<dbReference type="EMBL" id="VFRP01000028">
    <property type="protein sequence ID" value="TPE47697.1"/>
    <property type="molecule type" value="Genomic_DNA"/>
</dbReference>
<evidence type="ECO:0000259" key="12">
    <source>
        <dbReference type="PROSITE" id="PS50109"/>
    </source>
</evidence>
<keyword evidence="4" id="KW-0597">Phosphoprotein</keyword>
<dbReference type="InterPro" id="IPR003594">
    <property type="entry name" value="HATPase_dom"/>
</dbReference>
<feature type="compositionally biased region" description="Polar residues" evidence="10">
    <location>
        <begin position="85"/>
        <end position="97"/>
    </location>
</feature>
<evidence type="ECO:0000256" key="5">
    <source>
        <dbReference type="ARBA" id="ARBA00022679"/>
    </source>
</evidence>
<gene>
    <name evidence="13" type="ORF">FJM51_19455</name>
</gene>
<feature type="transmembrane region" description="Helical" evidence="11">
    <location>
        <begin position="169"/>
        <end position="192"/>
    </location>
</feature>
<keyword evidence="7 13" id="KW-0418">Kinase</keyword>
<keyword evidence="6 11" id="KW-0812">Transmembrane</keyword>
<sequence>MSGGSIRLRLLLAGAAAILAALALAAVGLRVLFERHVERRAYAEMLVDLDQLAAGLSRAPDGSVTVTRPPSDPRFARPLSGSYWQVETDTGGPSRSRSLWDGALDLPDPAPPPGTPREDALEGPGGATLLLLERTLTLAEGGGVSRVRTAVALDRSEVRAATRAFVGDLAPYVALLAAMLIAAGAAQVAVGLRPLAKVGERVAAVRSGEKSRLGADFPREIRPLAAEVDALIAEREEALLRARGRSADLAHGLKSPLQALIGEADRLRAKGERAEAEGIEEIALAMQRHVDRELARARVASAARLALSEPAGVIDRLLAVLRRTPEGARLGWRVDALPGLRARIDADDLTEALGALLENAARHARAAVEIRASRAGGRVVIEIADDGPGIPPELLRTLRTRGVRLDLAGPGAGLGLSIASEIAAAAGGALALENGRQGLIARLDLPAAPPSS</sequence>
<comment type="subcellular location">
    <subcellularLocation>
        <location evidence="2">Membrane</location>
    </subcellularLocation>
</comment>
<dbReference type="Gene3D" id="1.10.287.130">
    <property type="match status" value="1"/>
</dbReference>
<dbReference type="PANTHER" id="PTHR45436:SF5">
    <property type="entry name" value="SENSOR HISTIDINE KINASE TRCS"/>
    <property type="match status" value="1"/>
</dbReference>
<keyword evidence="5" id="KW-0808">Transferase</keyword>
<evidence type="ECO:0000256" key="8">
    <source>
        <dbReference type="ARBA" id="ARBA00022989"/>
    </source>
</evidence>
<dbReference type="AlphaFoldDB" id="A0A501WKJ6"/>
<comment type="caution">
    <text evidence="13">The sequence shown here is derived from an EMBL/GenBank/DDBJ whole genome shotgun (WGS) entry which is preliminary data.</text>
</comment>
<dbReference type="GO" id="GO:0000160">
    <property type="term" value="P:phosphorelay signal transduction system"/>
    <property type="evidence" value="ECO:0007669"/>
    <property type="project" value="TreeGrafter"/>
</dbReference>
<dbReference type="InterPro" id="IPR004358">
    <property type="entry name" value="Sig_transdc_His_kin-like_C"/>
</dbReference>
<evidence type="ECO:0000313" key="13">
    <source>
        <dbReference type="EMBL" id="TPE47697.1"/>
    </source>
</evidence>
<evidence type="ECO:0000256" key="11">
    <source>
        <dbReference type="SAM" id="Phobius"/>
    </source>
</evidence>
<dbReference type="SMART" id="SM00387">
    <property type="entry name" value="HATPase_c"/>
    <property type="match status" value="1"/>
</dbReference>
<dbReference type="PRINTS" id="PR00344">
    <property type="entry name" value="BCTRLSENSOR"/>
</dbReference>
<dbReference type="Gene3D" id="3.30.565.10">
    <property type="entry name" value="Histidine kinase-like ATPase, C-terminal domain"/>
    <property type="match status" value="1"/>
</dbReference>